<gene>
    <name evidence="9" type="ORF">Vbra_16327</name>
</gene>
<keyword evidence="3 7" id="KW-0863">Zinc-finger</keyword>
<sequence>MELEAKASLDTPEFLSRALKRLPFLSSDGDGHGRGDDSDALGPYLAACQAGCEPSCRLLGQFAPGPDSPPPLHLAVLSKNEHLVCHLLRDCHYDVNQRDMYGRTALWLACNAFAHGGGKMISCLADAPGCDATIVDTISGSTPLHEVCSHCSCDDGETLRAVQQLFFIAHPPSVNQQDHHGWTALHYACQKGHAKLIQLLLSRNASLHATELTPPTSPSLSSPVPPPPSPLILAINSGRDIAVMALLQSGADPSLPGKGGLTPLMAAVRRAGVASRDREGRGADRLSPVRMVLMALGEVAGGGEKPMIVPFVNAAADNGYTALHFAAEARDGPCVALLQESGATVAIRNGLGRTPLDLVQGFNGGEWPIPGLPKEAVECVTVMKRCGACGKIGADLLCLKCGVTRYCSSVCQKKDFNAHKRVCRDPPHLAP</sequence>
<dbReference type="Gene3D" id="1.25.40.20">
    <property type="entry name" value="Ankyrin repeat-containing domain"/>
    <property type="match status" value="3"/>
</dbReference>
<protein>
    <recommendedName>
        <fullName evidence="8">MYND-type domain-containing protein</fullName>
    </recommendedName>
</protein>
<dbReference type="SUPFAM" id="SSF48403">
    <property type="entry name" value="Ankyrin repeat"/>
    <property type="match status" value="1"/>
</dbReference>
<feature type="domain" description="MYND-type" evidence="8">
    <location>
        <begin position="386"/>
        <end position="423"/>
    </location>
</feature>
<dbReference type="STRING" id="1169540.A0A0G4FW71"/>
<organism evidence="9 10">
    <name type="scientific">Vitrella brassicaformis (strain CCMP3155)</name>
    <dbReference type="NCBI Taxonomy" id="1169540"/>
    <lineage>
        <taxon>Eukaryota</taxon>
        <taxon>Sar</taxon>
        <taxon>Alveolata</taxon>
        <taxon>Colpodellida</taxon>
        <taxon>Vitrellaceae</taxon>
        <taxon>Vitrella</taxon>
    </lineage>
</organism>
<dbReference type="Pfam" id="PF12796">
    <property type="entry name" value="Ank_2"/>
    <property type="match status" value="1"/>
</dbReference>
<dbReference type="Proteomes" id="UP000041254">
    <property type="component" value="Unassembled WGS sequence"/>
</dbReference>
<name>A0A0G4FW71_VITBC</name>
<keyword evidence="5 6" id="KW-0040">ANK repeat</keyword>
<dbReference type="PROSITE" id="PS50297">
    <property type="entry name" value="ANK_REP_REGION"/>
    <property type="match status" value="2"/>
</dbReference>
<dbReference type="VEuPathDB" id="CryptoDB:Vbra_16327"/>
<keyword evidence="4" id="KW-0862">Zinc</keyword>
<dbReference type="SMART" id="SM00248">
    <property type="entry name" value="ANK"/>
    <property type="match status" value="6"/>
</dbReference>
<dbReference type="EMBL" id="CDMY01000510">
    <property type="protein sequence ID" value="CEM19235.1"/>
    <property type="molecule type" value="Genomic_DNA"/>
</dbReference>
<dbReference type="PROSITE" id="PS50865">
    <property type="entry name" value="ZF_MYND_2"/>
    <property type="match status" value="1"/>
</dbReference>
<dbReference type="OrthoDB" id="9922773at2759"/>
<dbReference type="Pfam" id="PF00023">
    <property type="entry name" value="Ank"/>
    <property type="match status" value="2"/>
</dbReference>
<proteinExistence type="predicted"/>
<feature type="repeat" description="ANK" evidence="6">
    <location>
        <begin position="180"/>
        <end position="212"/>
    </location>
</feature>
<dbReference type="InterPro" id="IPR002110">
    <property type="entry name" value="Ankyrin_rpt"/>
</dbReference>
<dbReference type="AlphaFoldDB" id="A0A0G4FW71"/>
<dbReference type="Pfam" id="PF01753">
    <property type="entry name" value="zf-MYND"/>
    <property type="match status" value="1"/>
</dbReference>
<dbReference type="InterPro" id="IPR002893">
    <property type="entry name" value="Znf_MYND"/>
</dbReference>
<dbReference type="PANTHER" id="PTHR24198:SF165">
    <property type="entry name" value="ANKYRIN REPEAT-CONTAINING PROTEIN-RELATED"/>
    <property type="match status" value="1"/>
</dbReference>
<reference evidence="9 10" key="1">
    <citation type="submission" date="2014-11" db="EMBL/GenBank/DDBJ databases">
        <authorList>
            <person name="Zhu J."/>
            <person name="Qi W."/>
            <person name="Song R."/>
        </authorList>
    </citation>
    <scope>NUCLEOTIDE SEQUENCE [LARGE SCALE GENOMIC DNA]</scope>
</reference>
<evidence type="ECO:0000256" key="1">
    <source>
        <dbReference type="ARBA" id="ARBA00022723"/>
    </source>
</evidence>
<dbReference type="PROSITE" id="PS01360">
    <property type="entry name" value="ZF_MYND_1"/>
    <property type="match status" value="1"/>
</dbReference>
<dbReference type="InParanoid" id="A0A0G4FW71"/>
<evidence type="ECO:0000313" key="10">
    <source>
        <dbReference type="Proteomes" id="UP000041254"/>
    </source>
</evidence>
<keyword evidence="2" id="KW-0677">Repeat</keyword>
<evidence type="ECO:0000259" key="8">
    <source>
        <dbReference type="PROSITE" id="PS50865"/>
    </source>
</evidence>
<dbReference type="InterPro" id="IPR036770">
    <property type="entry name" value="Ankyrin_rpt-contain_sf"/>
</dbReference>
<evidence type="ECO:0000313" key="9">
    <source>
        <dbReference type="EMBL" id="CEM19235.1"/>
    </source>
</evidence>
<evidence type="ECO:0000256" key="7">
    <source>
        <dbReference type="PROSITE-ProRule" id="PRU00134"/>
    </source>
</evidence>
<evidence type="ECO:0000256" key="3">
    <source>
        <dbReference type="ARBA" id="ARBA00022771"/>
    </source>
</evidence>
<dbReference type="SUPFAM" id="SSF144232">
    <property type="entry name" value="HIT/MYND zinc finger-like"/>
    <property type="match status" value="1"/>
</dbReference>
<accession>A0A0G4FW71</accession>
<evidence type="ECO:0000256" key="6">
    <source>
        <dbReference type="PROSITE-ProRule" id="PRU00023"/>
    </source>
</evidence>
<dbReference type="PANTHER" id="PTHR24198">
    <property type="entry name" value="ANKYRIN REPEAT AND PROTEIN KINASE DOMAIN-CONTAINING PROTEIN"/>
    <property type="match status" value="1"/>
</dbReference>
<evidence type="ECO:0000256" key="2">
    <source>
        <dbReference type="ARBA" id="ARBA00022737"/>
    </source>
</evidence>
<evidence type="ECO:0000256" key="4">
    <source>
        <dbReference type="ARBA" id="ARBA00022833"/>
    </source>
</evidence>
<dbReference type="PhylomeDB" id="A0A0G4FW71"/>
<feature type="repeat" description="ANK" evidence="6">
    <location>
        <begin position="318"/>
        <end position="350"/>
    </location>
</feature>
<keyword evidence="10" id="KW-1185">Reference proteome</keyword>
<dbReference type="Gene3D" id="6.10.140.2220">
    <property type="match status" value="1"/>
</dbReference>
<evidence type="ECO:0000256" key="5">
    <source>
        <dbReference type="ARBA" id="ARBA00023043"/>
    </source>
</evidence>
<dbReference type="PROSITE" id="PS50088">
    <property type="entry name" value="ANK_REPEAT"/>
    <property type="match status" value="2"/>
</dbReference>
<dbReference type="GO" id="GO:0008270">
    <property type="term" value="F:zinc ion binding"/>
    <property type="evidence" value="ECO:0007669"/>
    <property type="project" value="UniProtKB-KW"/>
</dbReference>
<dbReference type="PRINTS" id="PR01415">
    <property type="entry name" value="ANKYRIN"/>
</dbReference>
<keyword evidence="1" id="KW-0479">Metal-binding</keyword>
<dbReference type="OMA" id="KMISCLA"/>